<dbReference type="InterPro" id="IPR020845">
    <property type="entry name" value="AMP-binding_CS"/>
</dbReference>
<organism evidence="7 8">
    <name type="scientific">Pendulispora brunnea</name>
    <dbReference type="NCBI Taxonomy" id="2905690"/>
    <lineage>
        <taxon>Bacteria</taxon>
        <taxon>Pseudomonadati</taxon>
        <taxon>Myxococcota</taxon>
        <taxon>Myxococcia</taxon>
        <taxon>Myxococcales</taxon>
        <taxon>Sorangiineae</taxon>
        <taxon>Pendulisporaceae</taxon>
        <taxon>Pendulispora</taxon>
    </lineage>
</organism>
<dbReference type="PROSITE" id="PS50075">
    <property type="entry name" value="CARRIER"/>
    <property type="match status" value="1"/>
</dbReference>
<evidence type="ECO:0000313" key="7">
    <source>
        <dbReference type="EMBL" id="WXA94857.1"/>
    </source>
</evidence>
<accession>A0ABZ2K851</accession>
<keyword evidence="3" id="KW-0597">Phosphoprotein</keyword>
<dbReference type="CDD" id="cd12114">
    <property type="entry name" value="A_NRPS_TlmIV_like"/>
    <property type="match status" value="1"/>
</dbReference>
<keyword evidence="8" id="KW-1185">Reference proteome</keyword>
<dbReference type="EMBL" id="CP089982">
    <property type="protein sequence ID" value="WXA94857.1"/>
    <property type="molecule type" value="Genomic_DNA"/>
</dbReference>
<dbReference type="Gene3D" id="3.30.300.30">
    <property type="match status" value="1"/>
</dbReference>
<dbReference type="InterPro" id="IPR001242">
    <property type="entry name" value="Condensation_dom"/>
</dbReference>
<evidence type="ECO:0000256" key="4">
    <source>
        <dbReference type="ARBA" id="ARBA00022598"/>
    </source>
</evidence>
<comment type="pathway">
    <text evidence="1">Siderophore biosynthesis.</text>
</comment>
<dbReference type="Gene3D" id="1.10.1200.10">
    <property type="entry name" value="ACP-like"/>
    <property type="match status" value="1"/>
</dbReference>
<evidence type="ECO:0000259" key="6">
    <source>
        <dbReference type="PROSITE" id="PS50075"/>
    </source>
</evidence>
<dbReference type="InterPro" id="IPR020806">
    <property type="entry name" value="PKS_PP-bd"/>
</dbReference>
<dbReference type="SUPFAM" id="SSF52777">
    <property type="entry name" value="CoA-dependent acyltransferases"/>
    <property type="match status" value="2"/>
</dbReference>
<evidence type="ECO:0000256" key="3">
    <source>
        <dbReference type="ARBA" id="ARBA00022553"/>
    </source>
</evidence>
<keyword evidence="4" id="KW-0436">Ligase</keyword>
<feature type="domain" description="Carrier" evidence="6">
    <location>
        <begin position="1052"/>
        <end position="1127"/>
    </location>
</feature>
<dbReference type="Gene3D" id="3.30.559.10">
    <property type="entry name" value="Chloramphenicol acetyltransferase-like domain"/>
    <property type="match status" value="1"/>
</dbReference>
<dbReference type="RefSeq" id="WP_394845467.1">
    <property type="nucleotide sequence ID" value="NZ_CP089982.1"/>
</dbReference>
<dbReference type="InterPro" id="IPR025110">
    <property type="entry name" value="AMP-bd_C"/>
</dbReference>
<evidence type="ECO:0000256" key="1">
    <source>
        <dbReference type="ARBA" id="ARBA00004924"/>
    </source>
</evidence>
<dbReference type="InterPro" id="IPR044894">
    <property type="entry name" value="TubC_N_sf"/>
</dbReference>
<feature type="compositionally biased region" description="Basic residues" evidence="5">
    <location>
        <begin position="1149"/>
        <end position="1158"/>
    </location>
</feature>
<dbReference type="PROSITE" id="PS00455">
    <property type="entry name" value="AMP_BINDING"/>
    <property type="match status" value="1"/>
</dbReference>
<name>A0ABZ2K851_9BACT</name>
<dbReference type="PANTHER" id="PTHR45527:SF10">
    <property type="entry name" value="PYOCHELIN SYNTHASE PCHF"/>
    <property type="match status" value="1"/>
</dbReference>
<evidence type="ECO:0000256" key="5">
    <source>
        <dbReference type="SAM" id="MobiDB-lite"/>
    </source>
</evidence>
<protein>
    <submittedName>
        <fullName evidence="7">Amino acid adenylation domain-containing protein</fullName>
    </submittedName>
</protein>
<evidence type="ECO:0000256" key="2">
    <source>
        <dbReference type="ARBA" id="ARBA00022450"/>
    </source>
</evidence>
<keyword evidence="2" id="KW-0596">Phosphopantetheine</keyword>
<dbReference type="Pfam" id="PF00501">
    <property type="entry name" value="AMP-binding"/>
    <property type="match status" value="1"/>
</dbReference>
<reference evidence="7 8" key="1">
    <citation type="submission" date="2021-12" db="EMBL/GenBank/DDBJ databases">
        <title>Discovery of the Pendulisporaceae a myxobacterial family with distinct sporulation behavior and unique specialized metabolism.</title>
        <authorList>
            <person name="Garcia R."/>
            <person name="Popoff A."/>
            <person name="Bader C.D."/>
            <person name="Loehr J."/>
            <person name="Walesch S."/>
            <person name="Walt C."/>
            <person name="Boldt J."/>
            <person name="Bunk B."/>
            <person name="Haeckl F.J.F.P.J."/>
            <person name="Gunesch A.P."/>
            <person name="Birkelbach J."/>
            <person name="Nuebel U."/>
            <person name="Pietschmann T."/>
            <person name="Bach T."/>
            <person name="Mueller R."/>
        </authorList>
    </citation>
    <scope>NUCLEOTIDE SEQUENCE [LARGE SCALE GENOMIC DNA]</scope>
    <source>
        <strain evidence="7 8">MSr12523</strain>
    </source>
</reference>
<feature type="compositionally biased region" description="Basic and acidic residues" evidence="5">
    <location>
        <begin position="1139"/>
        <end position="1148"/>
    </location>
</feature>
<gene>
    <name evidence="7" type="ORF">LZC95_51605</name>
</gene>
<proteinExistence type="predicted"/>
<dbReference type="Proteomes" id="UP001379533">
    <property type="component" value="Chromosome"/>
</dbReference>
<dbReference type="Pfam" id="PF18563">
    <property type="entry name" value="TubC_N"/>
    <property type="match status" value="1"/>
</dbReference>
<dbReference type="InterPro" id="IPR057737">
    <property type="entry name" value="Condensation_MtbB-like"/>
</dbReference>
<dbReference type="Pfam" id="PF13193">
    <property type="entry name" value="AMP-binding_C"/>
    <property type="match status" value="1"/>
</dbReference>
<dbReference type="InterPro" id="IPR041464">
    <property type="entry name" value="TubC_N"/>
</dbReference>
<dbReference type="PANTHER" id="PTHR45527">
    <property type="entry name" value="NONRIBOSOMAL PEPTIDE SYNTHETASE"/>
    <property type="match status" value="1"/>
</dbReference>
<dbReference type="InterPro" id="IPR045851">
    <property type="entry name" value="AMP-bd_C_sf"/>
</dbReference>
<dbReference type="Gene3D" id="2.30.38.10">
    <property type="entry name" value="Luciferase, Domain 3"/>
    <property type="match status" value="1"/>
</dbReference>
<feature type="region of interest" description="Disordered" evidence="5">
    <location>
        <begin position="1128"/>
        <end position="1158"/>
    </location>
</feature>
<evidence type="ECO:0000313" key="8">
    <source>
        <dbReference type="Proteomes" id="UP001379533"/>
    </source>
</evidence>
<dbReference type="InterPro" id="IPR009081">
    <property type="entry name" value="PP-bd_ACP"/>
</dbReference>
<feature type="compositionally biased region" description="Low complexity" evidence="5">
    <location>
        <begin position="1128"/>
        <end position="1138"/>
    </location>
</feature>
<dbReference type="InterPro" id="IPR036736">
    <property type="entry name" value="ACP-like_sf"/>
</dbReference>
<dbReference type="Gene3D" id="1.10.10.1830">
    <property type="entry name" value="Non-ribosomal peptide synthase, adenylation domain"/>
    <property type="match status" value="1"/>
</dbReference>
<dbReference type="Gene3D" id="3.30.559.30">
    <property type="entry name" value="Nonribosomal peptide synthetase, condensation domain"/>
    <property type="match status" value="1"/>
</dbReference>
<dbReference type="Pfam" id="PF00550">
    <property type="entry name" value="PP-binding"/>
    <property type="match status" value="1"/>
</dbReference>
<dbReference type="NCBIfam" id="TIGR01733">
    <property type="entry name" value="AA-adenyl-dom"/>
    <property type="match status" value="1"/>
</dbReference>
<dbReference type="InterPro" id="IPR010071">
    <property type="entry name" value="AA_adenyl_dom"/>
</dbReference>
<dbReference type="Gene3D" id="3.40.50.980">
    <property type="match status" value="2"/>
</dbReference>
<dbReference type="Pfam" id="PF00668">
    <property type="entry name" value="Condensation"/>
    <property type="match status" value="1"/>
</dbReference>
<dbReference type="InterPro" id="IPR000873">
    <property type="entry name" value="AMP-dep_synth/lig_dom"/>
</dbReference>
<dbReference type="CDD" id="cd19535">
    <property type="entry name" value="Cyc_NRPS"/>
    <property type="match status" value="1"/>
</dbReference>
<sequence>MNVNDIVAELAQKGIQLSLGSRDDQLSVSAPKGVLSEELRQRLAHHKPQLLEFLRRRTAAPAEDAPPRLTPDPAHRDEPFPLTDIQQAYWLGRGGAADMGDVSIHVYWEHEFQSLDVPRMERAWQKVIARHDMLRAIILPEGRQQILREVPPLRMSVLDLSQASADEVDAGLARTRDELSHQVFPLDVWPQVEVRATLLPGGKARLHQSVDLVQIDGGSLALLARDVARAYARPDAELPPLDVSFRDYVLAEAKLRDTETARRSLAYWRERVRELPPPPELPLARAPSSLAKTRFHRRVTRLDAAQWERLQARAKLRGLTLSTVLISVYAEILGRWSKSPRFTLNIPLFSRMPLHPQVSELLGDFTSMVLLGLDLSVPESFETRATRAQAQLWTDMEHSQHISGVHALRELARVNKSTNASLPIVFASLLSLRSEGFSDWASAWKQIAEPVFTLTQTPQIWMDNQVQQENGELAASWDVVEELFPEGMLDAMFEAYRSLLERLANDEAAWTELPHQRFQLPADTARLYEALNATDAPIPDETLPSLFWEQAKLQGDAPAVISSRRTLGYGELAGRANHLSHRLKTKLGCRRGSVVAVVMEKGWEQVVAVLAIHGAAAAYLPVDPELPPERLRYLLQQGGVRVALTQGHVATKVAWPDGVECVVVEDDDAQDAEAPAERPRPEDLAYVLFTSGSTGLPKGAMLSHRNAVNRMLDVNARFGIGANDRNFALTALNHDLSVYDLFGVLGAGGCIVMPDASAIKDPLHWLERMNREGVSVWNSVPAFMEMLVETLERDPSQPRPTALRKVVLSGDWVPVTLPDRIRALAPEAQVIAAGGPTETAVWDICYPVGKVDPAWPSIPYGRPMANARYYVLDENLEPRPTWVPGQLHIGGTGVGLGYWGDDEKTRQKFIEHPRTGERLYRSGDLGRLLPDGNIEFLGREDLQVKIQGHRIELGEIESTLAQHPAVRSAAAIVAEAPGGRKRLVAFAVLAQGHAEDAEAAILDFLRARLPSHMIPALVFTDALPLSANGKVDRKGLAALASRRAQPKAVFVAPGNELERTIGDIVRDALGLPEISADGQFFELGADSGAIVRITAALRAALKADVRATDPFRFPTVRALAAFLAEKGSSTAAGGAARTGADRGAARREARGRRRGSSA</sequence>
<dbReference type="SMART" id="SM00823">
    <property type="entry name" value="PKS_PP"/>
    <property type="match status" value="1"/>
</dbReference>
<dbReference type="SUPFAM" id="SSF47336">
    <property type="entry name" value="ACP-like"/>
    <property type="match status" value="1"/>
</dbReference>
<dbReference type="SUPFAM" id="SSF56801">
    <property type="entry name" value="Acetyl-CoA synthetase-like"/>
    <property type="match status" value="1"/>
</dbReference>
<dbReference type="InterPro" id="IPR023213">
    <property type="entry name" value="CAT-like_dom_sf"/>
</dbReference>